<sequence length="41" mass="4514">MPDIPGSDVQPIWLLPLGIGAVTLGVVFLVALRRQNRDDRD</sequence>
<keyword evidence="1" id="KW-1133">Transmembrane helix</keyword>
<evidence type="ECO:0000313" key="3">
    <source>
        <dbReference type="Proteomes" id="UP000537260"/>
    </source>
</evidence>
<evidence type="ECO:0000256" key="1">
    <source>
        <dbReference type="SAM" id="Phobius"/>
    </source>
</evidence>
<protein>
    <submittedName>
        <fullName evidence="2">Uncharacterized protein</fullName>
    </submittedName>
</protein>
<name>A0A7Z0EER2_9MICO</name>
<gene>
    <name evidence="2" type="ORF">HNR05_002098</name>
</gene>
<comment type="caution">
    <text evidence="2">The sequence shown here is derived from an EMBL/GenBank/DDBJ whole genome shotgun (WGS) entry which is preliminary data.</text>
</comment>
<accession>A0A7Z0EER2</accession>
<dbReference type="Proteomes" id="UP000537260">
    <property type="component" value="Unassembled WGS sequence"/>
</dbReference>
<proteinExistence type="predicted"/>
<dbReference type="EMBL" id="JACCFM010000001">
    <property type="protein sequence ID" value="NYJ20307.1"/>
    <property type="molecule type" value="Genomic_DNA"/>
</dbReference>
<evidence type="ECO:0000313" key="2">
    <source>
        <dbReference type="EMBL" id="NYJ20307.1"/>
    </source>
</evidence>
<organism evidence="2 3">
    <name type="scientific">Glaciibacter psychrotolerans</name>
    <dbReference type="NCBI Taxonomy" id="670054"/>
    <lineage>
        <taxon>Bacteria</taxon>
        <taxon>Bacillati</taxon>
        <taxon>Actinomycetota</taxon>
        <taxon>Actinomycetes</taxon>
        <taxon>Micrococcales</taxon>
        <taxon>Microbacteriaceae</taxon>
        <taxon>Glaciibacter</taxon>
    </lineage>
</organism>
<feature type="transmembrane region" description="Helical" evidence="1">
    <location>
        <begin position="12"/>
        <end position="32"/>
    </location>
</feature>
<dbReference type="AlphaFoldDB" id="A0A7Z0EER2"/>
<dbReference type="RefSeq" id="WP_281369811.1">
    <property type="nucleotide sequence ID" value="NZ_JACCFM010000001.1"/>
</dbReference>
<reference evidence="2 3" key="1">
    <citation type="submission" date="2020-07" db="EMBL/GenBank/DDBJ databases">
        <title>Sequencing the genomes of 1000 actinobacteria strains.</title>
        <authorList>
            <person name="Klenk H.-P."/>
        </authorList>
    </citation>
    <scope>NUCLEOTIDE SEQUENCE [LARGE SCALE GENOMIC DNA]</scope>
    <source>
        <strain evidence="2 3">LI1</strain>
    </source>
</reference>
<keyword evidence="3" id="KW-1185">Reference proteome</keyword>
<keyword evidence="1" id="KW-0472">Membrane</keyword>
<keyword evidence="1" id="KW-0812">Transmembrane</keyword>